<comment type="caution">
    <text evidence="1">The sequence shown here is derived from an EMBL/GenBank/DDBJ whole genome shotgun (WGS) entry which is preliminary data.</text>
</comment>
<protein>
    <submittedName>
        <fullName evidence="1">Uncharacterized protein</fullName>
    </submittedName>
</protein>
<reference evidence="1 2" key="1">
    <citation type="submission" date="2017-08" db="EMBL/GenBank/DDBJ databases">
        <title>Mesorhizobium wenxinae sp. nov., a novel rhizobial species isolated from root nodules of chickpea (Cicer arietinum L.).</title>
        <authorList>
            <person name="Zhang J."/>
        </authorList>
    </citation>
    <scope>NUCLEOTIDE SEQUENCE [LARGE SCALE GENOMIC DNA]</scope>
    <source>
        <strain evidence="2">WYCCWR 10019</strain>
    </source>
</reference>
<sequence>MWTRIKKFFSSSETIFWARLQAAIGVVATVVTYVDPQVLSPIIPGEWFPWFLVINGVLTEFLRRRRAEDL</sequence>
<dbReference type="RefSeq" id="WP_095519454.1">
    <property type="nucleotide sequence ID" value="NZ_NPKH01000021.1"/>
</dbReference>
<dbReference type="EMBL" id="NPKH01000021">
    <property type="protein sequence ID" value="PAP94534.1"/>
    <property type="molecule type" value="Genomic_DNA"/>
</dbReference>
<accession>A0A271KGE6</accession>
<organism evidence="1 2">
    <name type="scientific">Mesorhizobium wenxiniae</name>
    <dbReference type="NCBI Taxonomy" id="2014805"/>
    <lineage>
        <taxon>Bacteria</taxon>
        <taxon>Pseudomonadati</taxon>
        <taxon>Pseudomonadota</taxon>
        <taxon>Alphaproteobacteria</taxon>
        <taxon>Hyphomicrobiales</taxon>
        <taxon>Phyllobacteriaceae</taxon>
        <taxon>Mesorhizobium</taxon>
    </lineage>
</organism>
<keyword evidence="2" id="KW-1185">Reference proteome</keyword>
<proteinExistence type="predicted"/>
<dbReference type="OrthoDB" id="8243998at2"/>
<name>A0A271KGE6_9HYPH</name>
<gene>
    <name evidence="1" type="ORF">CIT31_16170</name>
</gene>
<evidence type="ECO:0000313" key="2">
    <source>
        <dbReference type="Proteomes" id="UP000215931"/>
    </source>
</evidence>
<dbReference type="AlphaFoldDB" id="A0A271KGE6"/>
<dbReference type="Proteomes" id="UP000215931">
    <property type="component" value="Unassembled WGS sequence"/>
</dbReference>
<evidence type="ECO:0000313" key="1">
    <source>
        <dbReference type="EMBL" id="PAP94534.1"/>
    </source>
</evidence>